<dbReference type="Proteomes" id="UP000075531">
    <property type="component" value="Unassembled WGS sequence"/>
</dbReference>
<comment type="caution">
    <text evidence="1">The sequence shown here is derived from an EMBL/GenBank/DDBJ whole genome shotgun (WGS) entry which is preliminary data.</text>
</comment>
<evidence type="ECO:0000313" key="2">
    <source>
        <dbReference type="Proteomes" id="UP000075531"/>
    </source>
</evidence>
<sequence length="231" mass="26958">MEYTRATWNENHKRLRELLKKKSTFDSAINLFLDQHARIHSSDVSGIDCITFEDELWEGMDEITFRTGQNKKGRTVAYGMWHSTRIEDITMNILVDGEKQVIDQENWLKRINSSIYDTGNALDENEILKFSQTIDMQALRDYRKAVGRKTREIVHRLEYADLKRKVSELGLEKIIELGAVANDEAAIWLIDFWGKKTVAGVLLMPVTRHHMVHINESMEAKKRGLRKIKKR</sequence>
<name>A0A151B6J2_9CLOT</name>
<organism evidence="1 2">
    <name type="scientific">Clostridium tepidiprofundi DSM 19306</name>
    <dbReference type="NCBI Taxonomy" id="1121338"/>
    <lineage>
        <taxon>Bacteria</taxon>
        <taxon>Bacillati</taxon>
        <taxon>Bacillota</taxon>
        <taxon>Clostridia</taxon>
        <taxon>Eubacteriales</taxon>
        <taxon>Clostridiaceae</taxon>
        <taxon>Clostridium</taxon>
    </lineage>
</organism>
<gene>
    <name evidence="1" type="ORF">CLTEP_04870</name>
</gene>
<dbReference type="RefSeq" id="WP_066822053.1">
    <property type="nucleotide sequence ID" value="NZ_LTBA01000002.1"/>
</dbReference>
<dbReference type="OrthoDB" id="9778466at2"/>
<dbReference type="Gene3D" id="1.20.120.450">
    <property type="entry name" value="dinb family like domain"/>
    <property type="match status" value="1"/>
</dbReference>
<protein>
    <recommendedName>
        <fullName evidence="3">DinB superfamily protein</fullName>
    </recommendedName>
</protein>
<proteinExistence type="predicted"/>
<evidence type="ECO:0000313" key="1">
    <source>
        <dbReference type="EMBL" id="KYH35548.1"/>
    </source>
</evidence>
<accession>A0A151B6J2</accession>
<dbReference type="PATRIC" id="fig|1121338.3.peg.494"/>
<dbReference type="EMBL" id="LTBA01000002">
    <property type="protein sequence ID" value="KYH35548.1"/>
    <property type="molecule type" value="Genomic_DNA"/>
</dbReference>
<dbReference type="AlphaFoldDB" id="A0A151B6J2"/>
<reference evidence="1 2" key="1">
    <citation type="submission" date="2016-02" db="EMBL/GenBank/DDBJ databases">
        <title>Genome sequence of Clostridium tepidiprofundi DSM 19306.</title>
        <authorList>
            <person name="Poehlein A."/>
            <person name="Daniel R."/>
        </authorList>
    </citation>
    <scope>NUCLEOTIDE SEQUENCE [LARGE SCALE GENOMIC DNA]</scope>
    <source>
        <strain evidence="1 2">DSM 19306</strain>
    </source>
</reference>
<evidence type="ECO:0008006" key="3">
    <source>
        <dbReference type="Google" id="ProtNLM"/>
    </source>
</evidence>
<dbReference type="STRING" id="1121338.CLTEP_04870"/>
<keyword evidence="2" id="KW-1185">Reference proteome</keyword>
<dbReference type="InterPro" id="IPR034660">
    <property type="entry name" value="DinB/YfiT-like"/>
</dbReference>